<keyword evidence="3" id="KW-1185">Reference proteome</keyword>
<evidence type="ECO:0000256" key="1">
    <source>
        <dbReference type="SAM" id="MobiDB-lite"/>
    </source>
</evidence>
<feature type="compositionally biased region" description="Basic and acidic residues" evidence="1">
    <location>
        <begin position="65"/>
        <end position="80"/>
    </location>
</feature>
<evidence type="ECO:0000313" key="2">
    <source>
        <dbReference type="EMBL" id="GFO41317.1"/>
    </source>
</evidence>
<sequence>MVRRCSREGSPSLGVQVFNRRPSEIPEGKSMALTMYRIQGSQNIFFWQNHIRHCRTPTWTGLGKESGDRRQKPGGERDVTLSRREVVHRRQPALVASYDPRQPRWSLFFPGPHKGAGGEEGGGPWGFSAGCGGQEMQGVGVWRVGRALYRGGGGNRGTAGGGIPQIEDTVSSASIARGAKRLTVSLWVSCPFDFSALRLTSTSVSDALWELRAGESF</sequence>
<evidence type="ECO:0000313" key="3">
    <source>
        <dbReference type="Proteomes" id="UP000735302"/>
    </source>
</evidence>
<organism evidence="2 3">
    <name type="scientific">Plakobranchus ocellatus</name>
    <dbReference type="NCBI Taxonomy" id="259542"/>
    <lineage>
        <taxon>Eukaryota</taxon>
        <taxon>Metazoa</taxon>
        <taxon>Spiralia</taxon>
        <taxon>Lophotrochozoa</taxon>
        <taxon>Mollusca</taxon>
        <taxon>Gastropoda</taxon>
        <taxon>Heterobranchia</taxon>
        <taxon>Euthyneura</taxon>
        <taxon>Panpulmonata</taxon>
        <taxon>Sacoglossa</taxon>
        <taxon>Placobranchoidea</taxon>
        <taxon>Plakobranchidae</taxon>
        <taxon>Plakobranchus</taxon>
    </lineage>
</organism>
<accession>A0AAV4DBC1</accession>
<protein>
    <submittedName>
        <fullName evidence="2">Uncharacterized protein</fullName>
    </submittedName>
</protein>
<gene>
    <name evidence="2" type="ORF">PoB_006782200</name>
</gene>
<dbReference type="Proteomes" id="UP000735302">
    <property type="component" value="Unassembled WGS sequence"/>
</dbReference>
<dbReference type="EMBL" id="BLXT01007673">
    <property type="protein sequence ID" value="GFO41317.1"/>
    <property type="molecule type" value="Genomic_DNA"/>
</dbReference>
<reference evidence="2 3" key="1">
    <citation type="journal article" date="2021" name="Elife">
        <title>Chloroplast acquisition without the gene transfer in kleptoplastic sea slugs, Plakobranchus ocellatus.</title>
        <authorList>
            <person name="Maeda T."/>
            <person name="Takahashi S."/>
            <person name="Yoshida T."/>
            <person name="Shimamura S."/>
            <person name="Takaki Y."/>
            <person name="Nagai Y."/>
            <person name="Toyoda A."/>
            <person name="Suzuki Y."/>
            <person name="Arimoto A."/>
            <person name="Ishii H."/>
            <person name="Satoh N."/>
            <person name="Nishiyama T."/>
            <person name="Hasebe M."/>
            <person name="Maruyama T."/>
            <person name="Minagawa J."/>
            <person name="Obokata J."/>
            <person name="Shigenobu S."/>
        </authorList>
    </citation>
    <scope>NUCLEOTIDE SEQUENCE [LARGE SCALE GENOMIC DNA]</scope>
</reference>
<name>A0AAV4DBC1_9GAST</name>
<feature type="region of interest" description="Disordered" evidence="1">
    <location>
        <begin position="58"/>
        <end position="80"/>
    </location>
</feature>
<proteinExistence type="predicted"/>
<comment type="caution">
    <text evidence="2">The sequence shown here is derived from an EMBL/GenBank/DDBJ whole genome shotgun (WGS) entry which is preliminary data.</text>
</comment>
<dbReference type="AlphaFoldDB" id="A0AAV4DBC1"/>